<dbReference type="Pfam" id="PF01925">
    <property type="entry name" value="TauE"/>
    <property type="match status" value="1"/>
</dbReference>
<feature type="non-terminal residue" evidence="6">
    <location>
        <position position="1"/>
    </location>
</feature>
<evidence type="ECO:0000313" key="6">
    <source>
        <dbReference type="EMBL" id="SVA71619.1"/>
    </source>
</evidence>
<keyword evidence="4 5" id="KW-0472">Membrane</keyword>
<feature type="transmembrane region" description="Helical" evidence="5">
    <location>
        <begin position="74"/>
        <end position="94"/>
    </location>
</feature>
<proteinExistence type="predicted"/>
<reference evidence="6" key="1">
    <citation type="submission" date="2018-05" db="EMBL/GenBank/DDBJ databases">
        <authorList>
            <person name="Lanie J.A."/>
            <person name="Ng W.-L."/>
            <person name="Kazmierczak K.M."/>
            <person name="Andrzejewski T.M."/>
            <person name="Davidsen T.M."/>
            <person name="Wayne K.J."/>
            <person name="Tettelin H."/>
            <person name="Glass J.I."/>
            <person name="Rusch D."/>
            <person name="Podicherti R."/>
            <person name="Tsui H.-C.T."/>
            <person name="Winkler M.E."/>
        </authorList>
    </citation>
    <scope>NUCLEOTIDE SEQUENCE</scope>
</reference>
<feature type="transmembrane region" description="Helical" evidence="5">
    <location>
        <begin position="250"/>
        <end position="267"/>
    </location>
</feature>
<keyword evidence="3 5" id="KW-1133">Transmembrane helix</keyword>
<accession>A0A381Y3G2</accession>
<evidence type="ECO:0000256" key="4">
    <source>
        <dbReference type="ARBA" id="ARBA00023136"/>
    </source>
</evidence>
<evidence type="ECO:0008006" key="7">
    <source>
        <dbReference type="Google" id="ProtNLM"/>
    </source>
</evidence>
<evidence type="ECO:0000256" key="2">
    <source>
        <dbReference type="ARBA" id="ARBA00022692"/>
    </source>
</evidence>
<evidence type="ECO:0000256" key="5">
    <source>
        <dbReference type="SAM" id="Phobius"/>
    </source>
</evidence>
<evidence type="ECO:0000256" key="3">
    <source>
        <dbReference type="ARBA" id="ARBA00022989"/>
    </source>
</evidence>
<feature type="transmembrane region" description="Helical" evidence="5">
    <location>
        <begin position="43"/>
        <end position="62"/>
    </location>
</feature>
<protein>
    <recommendedName>
        <fullName evidence="7">Membrane transporter protein</fullName>
    </recommendedName>
</protein>
<feature type="transmembrane region" description="Helical" evidence="5">
    <location>
        <begin position="152"/>
        <end position="184"/>
    </location>
</feature>
<feature type="transmembrane region" description="Helical" evidence="5">
    <location>
        <begin position="12"/>
        <end position="37"/>
    </location>
</feature>
<dbReference type="PANTHER" id="PTHR43701">
    <property type="entry name" value="MEMBRANE TRANSPORTER PROTEIN MJ0441-RELATED"/>
    <property type="match status" value="1"/>
</dbReference>
<dbReference type="InterPro" id="IPR051598">
    <property type="entry name" value="TSUP/Inactive_protease-like"/>
</dbReference>
<comment type="subcellular location">
    <subcellularLocation>
        <location evidence="1">Membrane</location>
        <topology evidence="1">Multi-pass membrane protein</topology>
    </subcellularLocation>
</comment>
<sequence>VDPIQILGYFGAFLVGLILGLIGSGGSILSLPILVYVFGINPVLATAYSLFIVGITSLVGSIKNLRNNMIDYNTTLFFSVSAIISVYITRKYLILLIPDIILTTDLIILTKEKFIMLLFSILMVVAGFFMIKKSPKTIVKMKNIKTIAPSKLIILAEGSLIGLITGLVGAGGGFIIIPVLVILTKLRMKHAIATSLAIISLKSLIGFIGDIEVQIIDWNFLLLFSAISVLGIYVGQYYNNRVSEDQLKQGFGLFVIILSIIIFITEVI</sequence>
<dbReference type="PANTHER" id="PTHR43701:SF2">
    <property type="entry name" value="MEMBRANE TRANSPORTER PROTEIN YJNA-RELATED"/>
    <property type="match status" value="1"/>
</dbReference>
<dbReference type="AlphaFoldDB" id="A0A381Y3G2"/>
<feature type="transmembrane region" description="Helical" evidence="5">
    <location>
        <begin position="114"/>
        <end position="131"/>
    </location>
</feature>
<dbReference type="InterPro" id="IPR002781">
    <property type="entry name" value="TM_pro_TauE-like"/>
</dbReference>
<evidence type="ECO:0000256" key="1">
    <source>
        <dbReference type="ARBA" id="ARBA00004141"/>
    </source>
</evidence>
<dbReference type="EMBL" id="UINC01017315">
    <property type="protein sequence ID" value="SVA71619.1"/>
    <property type="molecule type" value="Genomic_DNA"/>
</dbReference>
<keyword evidence="2 5" id="KW-0812">Transmembrane</keyword>
<dbReference type="GO" id="GO:0016020">
    <property type="term" value="C:membrane"/>
    <property type="evidence" value="ECO:0007669"/>
    <property type="project" value="UniProtKB-SubCell"/>
</dbReference>
<name>A0A381Y3G2_9ZZZZ</name>
<gene>
    <name evidence="6" type="ORF">METZ01_LOCUS124473</name>
</gene>
<organism evidence="6">
    <name type="scientific">marine metagenome</name>
    <dbReference type="NCBI Taxonomy" id="408172"/>
    <lineage>
        <taxon>unclassified sequences</taxon>
        <taxon>metagenomes</taxon>
        <taxon>ecological metagenomes</taxon>
    </lineage>
</organism>
<feature type="transmembrane region" description="Helical" evidence="5">
    <location>
        <begin position="220"/>
        <end position="238"/>
    </location>
</feature>